<dbReference type="InterPro" id="IPR002182">
    <property type="entry name" value="NB-ARC"/>
</dbReference>
<evidence type="ECO:0000313" key="8">
    <source>
        <dbReference type="EMBL" id="WVZ74740.1"/>
    </source>
</evidence>
<name>A0AAQ3WV60_PASNO</name>
<comment type="similarity">
    <text evidence="1">Belongs to the disease resistance NB-LRR family.</text>
</comment>
<reference evidence="8 9" key="1">
    <citation type="submission" date="2024-02" db="EMBL/GenBank/DDBJ databases">
        <title>High-quality chromosome-scale genome assembly of Pensacola bahiagrass (Paspalum notatum Flugge var. saurae).</title>
        <authorList>
            <person name="Vega J.M."/>
            <person name="Podio M."/>
            <person name="Orjuela J."/>
            <person name="Siena L.A."/>
            <person name="Pessino S.C."/>
            <person name="Combes M.C."/>
            <person name="Mariac C."/>
            <person name="Albertini E."/>
            <person name="Pupilli F."/>
            <person name="Ortiz J.P.A."/>
            <person name="Leblanc O."/>
        </authorList>
    </citation>
    <scope>NUCLEOTIDE SEQUENCE [LARGE SCALE GENOMIC DNA]</scope>
    <source>
        <strain evidence="8">R1</strain>
        <tissue evidence="8">Leaf</tissue>
    </source>
</reference>
<feature type="domain" description="Disease resistance N-terminal" evidence="7">
    <location>
        <begin position="14"/>
        <end position="101"/>
    </location>
</feature>
<accession>A0AAQ3WV60</accession>
<evidence type="ECO:0000256" key="5">
    <source>
        <dbReference type="ARBA" id="ARBA00022821"/>
    </source>
</evidence>
<dbReference type="PANTHER" id="PTHR19338:SF73">
    <property type="entry name" value="DISEASE RESISTANCE PROTEIN RGA2-LIKE"/>
    <property type="match status" value="1"/>
</dbReference>
<feature type="domain" description="NB-ARC" evidence="6">
    <location>
        <begin position="161"/>
        <end position="206"/>
    </location>
</feature>
<evidence type="ECO:0000256" key="2">
    <source>
        <dbReference type="ARBA" id="ARBA00022614"/>
    </source>
</evidence>
<dbReference type="GO" id="GO:0043531">
    <property type="term" value="F:ADP binding"/>
    <property type="evidence" value="ECO:0007669"/>
    <property type="project" value="InterPro"/>
</dbReference>
<evidence type="ECO:0000259" key="7">
    <source>
        <dbReference type="Pfam" id="PF18052"/>
    </source>
</evidence>
<gene>
    <name evidence="8" type="ORF">U9M48_022888</name>
</gene>
<dbReference type="Pfam" id="PF18052">
    <property type="entry name" value="Rx_N"/>
    <property type="match status" value="1"/>
</dbReference>
<keyword evidence="9" id="KW-1185">Reference proteome</keyword>
<dbReference type="AlphaFoldDB" id="A0AAQ3WV60"/>
<dbReference type="InterPro" id="IPR041118">
    <property type="entry name" value="Rx_N"/>
</dbReference>
<proteinExistence type="inferred from homology"/>
<keyword evidence="3" id="KW-0677">Repeat</keyword>
<keyword evidence="5" id="KW-0611">Plant defense</keyword>
<dbReference type="Gene3D" id="1.20.5.4130">
    <property type="match status" value="1"/>
</dbReference>
<evidence type="ECO:0000256" key="1">
    <source>
        <dbReference type="ARBA" id="ARBA00008894"/>
    </source>
</evidence>
<dbReference type="Gene3D" id="3.40.50.300">
    <property type="entry name" value="P-loop containing nucleotide triphosphate hydrolases"/>
    <property type="match status" value="1"/>
</dbReference>
<protein>
    <submittedName>
        <fullName evidence="8">Uncharacterized protein</fullName>
    </submittedName>
</protein>
<dbReference type="InterPro" id="IPR027417">
    <property type="entry name" value="P-loop_NTPase"/>
</dbReference>
<keyword evidence="4" id="KW-0547">Nucleotide-binding</keyword>
<evidence type="ECO:0000256" key="4">
    <source>
        <dbReference type="ARBA" id="ARBA00022741"/>
    </source>
</evidence>
<dbReference type="GO" id="GO:0006952">
    <property type="term" value="P:defense response"/>
    <property type="evidence" value="ECO:0007669"/>
    <property type="project" value="UniProtKB-KW"/>
</dbReference>
<dbReference type="Pfam" id="PF00931">
    <property type="entry name" value="NB-ARC"/>
    <property type="match status" value="1"/>
</dbReference>
<dbReference type="Proteomes" id="UP001341281">
    <property type="component" value="Chromosome 05"/>
</dbReference>
<evidence type="ECO:0000313" key="9">
    <source>
        <dbReference type="Proteomes" id="UP001341281"/>
    </source>
</evidence>
<dbReference type="EMBL" id="CP144749">
    <property type="protein sequence ID" value="WVZ74740.1"/>
    <property type="molecule type" value="Genomic_DNA"/>
</dbReference>
<dbReference type="PANTHER" id="PTHR19338">
    <property type="entry name" value="TRANSLOCASE OF INNER MITOCHONDRIAL MEMBRANE 13 HOMOLOG"/>
    <property type="match status" value="1"/>
</dbReference>
<organism evidence="8 9">
    <name type="scientific">Paspalum notatum var. saurae</name>
    <dbReference type="NCBI Taxonomy" id="547442"/>
    <lineage>
        <taxon>Eukaryota</taxon>
        <taxon>Viridiplantae</taxon>
        <taxon>Streptophyta</taxon>
        <taxon>Embryophyta</taxon>
        <taxon>Tracheophyta</taxon>
        <taxon>Spermatophyta</taxon>
        <taxon>Magnoliopsida</taxon>
        <taxon>Liliopsida</taxon>
        <taxon>Poales</taxon>
        <taxon>Poaceae</taxon>
        <taxon>PACMAD clade</taxon>
        <taxon>Panicoideae</taxon>
        <taxon>Andropogonodae</taxon>
        <taxon>Paspaleae</taxon>
        <taxon>Paspalinae</taxon>
        <taxon>Paspalum</taxon>
    </lineage>
</organism>
<keyword evidence="2" id="KW-0433">Leucine-rich repeat</keyword>
<evidence type="ECO:0000256" key="3">
    <source>
        <dbReference type="ARBA" id="ARBA00022737"/>
    </source>
</evidence>
<evidence type="ECO:0000259" key="6">
    <source>
        <dbReference type="Pfam" id="PF00931"/>
    </source>
</evidence>
<dbReference type="SUPFAM" id="SSF52540">
    <property type="entry name" value="P-loop containing nucleoside triphosphate hydrolases"/>
    <property type="match status" value="1"/>
</dbReference>
<sequence>MAMAGVGEALVSVVLKEVLRKLGSAVGDQIKARWNLERDMEDIKTTLGLVQAVLRDAERRSVREEAVGLWLKMLKNTAYDISDMFDEFEIKLSKGKISSSVAKFNMGKRLKNVRENLTKIVAQRTQFGFILDACSSSTDQEEIDKRQTTSKINKETIIGRQTEKEEIVKLLKSDDEQALVIPIFGFGGIGKTTLAKLIFNDDRMQGFDLRI</sequence>